<evidence type="ECO:0000259" key="1">
    <source>
        <dbReference type="PROSITE" id="PS51184"/>
    </source>
</evidence>
<dbReference type="InterPro" id="IPR014710">
    <property type="entry name" value="RmlC-like_jellyroll"/>
</dbReference>
<protein>
    <recommendedName>
        <fullName evidence="1">JmjC domain-containing protein</fullName>
    </recommendedName>
</protein>
<dbReference type="Pfam" id="PF13621">
    <property type="entry name" value="Cupin_8"/>
    <property type="match status" value="1"/>
</dbReference>
<evidence type="ECO:0000313" key="3">
    <source>
        <dbReference type="Proteomes" id="UP001229486"/>
    </source>
</evidence>
<comment type="caution">
    <text evidence="2">The sequence shown here is derived from an EMBL/GenBank/DDBJ whole genome shotgun (WGS) entry which is preliminary data.</text>
</comment>
<sequence length="175" mass="19430">MSLAQYLKLTERDSGGVPLYVGDHPLPAASLCTWPEYFERWNTPRVWLGPAGTVTPLHCDFEDNLFAQVLGRKRFLLYSPAVADALHPDDVNPLLSVSRFDPERPNYVRFPLAESAKAIVCDLAPGDLLYLPAGWFHHVRALEFSLSVNRWTPDDPGVIATVGKGEINDRVGNSS</sequence>
<dbReference type="InterPro" id="IPR041667">
    <property type="entry name" value="Cupin_8"/>
</dbReference>
<dbReference type="InterPro" id="IPR003347">
    <property type="entry name" value="JmjC_dom"/>
</dbReference>
<dbReference type="PROSITE" id="PS51184">
    <property type="entry name" value="JMJC"/>
    <property type="match status" value="1"/>
</dbReference>
<dbReference type="PANTHER" id="PTHR12461">
    <property type="entry name" value="HYPOXIA-INDUCIBLE FACTOR 1 ALPHA INHIBITOR-RELATED"/>
    <property type="match status" value="1"/>
</dbReference>
<dbReference type="AlphaFoldDB" id="A0AB73IHX3"/>
<gene>
    <name evidence="2" type="ORF">J2793_005095</name>
</gene>
<proteinExistence type="predicted"/>
<evidence type="ECO:0000313" key="2">
    <source>
        <dbReference type="EMBL" id="MDP9649628.1"/>
    </source>
</evidence>
<dbReference type="PANTHER" id="PTHR12461:SF105">
    <property type="entry name" value="HYPOXIA-INDUCIBLE FACTOR 1-ALPHA INHIBITOR"/>
    <property type="match status" value="1"/>
</dbReference>
<organism evidence="2 3">
    <name type="scientific">Paraburkholderia caledonica</name>
    <dbReference type="NCBI Taxonomy" id="134536"/>
    <lineage>
        <taxon>Bacteria</taxon>
        <taxon>Pseudomonadati</taxon>
        <taxon>Pseudomonadota</taxon>
        <taxon>Betaproteobacteria</taxon>
        <taxon>Burkholderiales</taxon>
        <taxon>Burkholderiaceae</taxon>
        <taxon>Paraburkholderia</taxon>
    </lineage>
</organism>
<dbReference type="SUPFAM" id="SSF51197">
    <property type="entry name" value="Clavaminate synthase-like"/>
    <property type="match status" value="1"/>
</dbReference>
<feature type="domain" description="JmjC" evidence="1">
    <location>
        <begin position="15"/>
        <end position="167"/>
    </location>
</feature>
<reference evidence="2" key="1">
    <citation type="submission" date="2023-07" db="EMBL/GenBank/DDBJ databases">
        <title>Sorghum-associated microbial communities from plants grown in Nebraska, USA.</title>
        <authorList>
            <person name="Schachtman D."/>
        </authorList>
    </citation>
    <scope>NUCLEOTIDE SEQUENCE</scope>
    <source>
        <strain evidence="2">DS1061</strain>
    </source>
</reference>
<dbReference type="Proteomes" id="UP001229486">
    <property type="component" value="Unassembled WGS sequence"/>
</dbReference>
<dbReference type="Gene3D" id="2.60.120.10">
    <property type="entry name" value="Jelly Rolls"/>
    <property type="match status" value="1"/>
</dbReference>
<dbReference type="SMART" id="SM00558">
    <property type="entry name" value="JmjC"/>
    <property type="match status" value="1"/>
</dbReference>
<name>A0AB73IHX3_9BURK</name>
<dbReference type="EMBL" id="JAURTK010000006">
    <property type="protein sequence ID" value="MDP9649628.1"/>
    <property type="molecule type" value="Genomic_DNA"/>
</dbReference>
<accession>A0AB73IHX3</accession>